<dbReference type="InterPro" id="IPR027417">
    <property type="entry name" value="P-loop_NTPase"/>
</dbReference>
<accession>A0ABY6K7F7</accession>
<dbReference type="Proteomes" id="UP001235939">
    <property type="component" value="Chromosome 02"/>
</dbReference>
<dbReference type="SUPFAM" id="SSF47895">
    <property type="entry name" value="Transducin (alpha subunit), insertion domain"/>
    <property type="match status" value="2"/>
</dbReference>
<evidence type="ECO:0000256" key="2">
    <source>
        <dbReference type="ARBA" id="ARBA00022741"/>
    </source>
</evidence>
<dbReference type="PANTHER" id="PTHR10218">
    <property type="entry name" value="GTP-BINDING PROTEIN ALPHA SUBUNIT"/>
    <property type="match status" value="1"/>
</dbReference>
<keyword evidence="3" id="KW-0460">Magnesium</keyword>
<keyword evidence="1" id="KW-0479">Metal-binding</keyword>
<evidence type="ECO:0000256" key="4">
    <source>
        <dbReference type="ARBA" id="ARBA00023134"/>
    </source>
</evidence>
<dbReference type="CDD" id="cd00066">
    <property type="entry name" value="G-alpha"/>
    <property type="match status" value="1"/>
</dbReference>
<dbReference type="SUPFAM" id="SSF52540">
    <property type="entry name" value="P-loop containing nucleoside triphosphate hydrolases"/>
    <property type="match status" value="1"/>
</dbReference>
<dbReference type="Gene3D" id="1.10.400.10">
    <property type="entry name" value="GI Alpha 1, domain 2-like"/>
    <property type="match status" value="1"/>
</dbReference>
<evidence type="ECO:0000313" key="7">
    <source>
        <dbReference type="Proteomes" id="UP001235939"/>
    </source>
</evidence>
<dbReference type="PANTHER" id="PTHR10218:SF360">
    <property type="entry name" value="GUANINE NUCLEOTIDE-BINDING PROTEIN SUBUNIT ALPHA HOMOLOG"/>
    <property type="match status" value="1"/>
</dbReference>
<dbReference type="InterPro" id="IPR000469">
    <property type="entry name" value="Gprotein_alpha_12/13"/>
</dbReference>
<dbReference type="InterPro" id="IPR001019">
    <property type="entry name" value="Gprotein_alpha_su"/>
</dbReference>
<dbReference type="Gene3D" id="3.40.50.300">
    <property type="entry name" value="P-loop containing nucleotide triphosphate hydrolases"/>
    <property type="match status" value="1"/>
</dbReference>
<gene>
    <name evidence="6" type="ORF">LAZ67_2007060</name>
</gene>
<name>A0ABY6K7F7_9ARAC</name>
<evidence type="ECO:0000256" key="1">
    <source>
        <dbReference type="ARBA" id="ARBA00022723"/>
    </source>
</evidence>
<keyword evidence="7" id="KW-1185">Reference proteome</keyword>
<dbReference type="PROSITE" id="PS51882">
    <property type="entry name" value="G_ALPHA"/>
    <property type="match status" value="1"/>
</dbReference>
<proteinExistence type="predicted"/>
<reference evidence="6 7" key="1">
    <citation type="submission" date="2022-01" db="EMBL/GenBank/DDBJ databases">
        <title>A chromosomal length assembly of Cordylochernes scorpioides.</title>
        <authorList>
            <person name="Zeh D."/>
            <person name="Zeh J."/>
        </authorList>
    </citation>
    <scope>NUCLEOTIDE SEQUENCE [LARGE SCALE GENOMIC DNA]</scope>
    <source>
        <strain evidence="6">IN4F17</strain>
        <tissue evidence="6">Whole Body</tissue>
    </source>
</reference>
<dbReference type="PRINTS" id="PR00318">
    <property type="entry name" value="GPROTEINA"/>
</dbReference>
<dbReference type="PRINTS" id="PR00440">
    <property type="entry name" value="GPROTEINA12"/>
</dbReference>
<evidence type="ECO:0000313" key="6">
    <source>
        <dbReference type="EMBL" id="UYV64216.1"/>
    </source>
</evidence>
<dbReference type="InterPro" id="IPR011025">
    <property type="entry name" value="GproteinA_insert"/>
</dbReference>
<evidence type="ECO:0000256" key="5">
    <source>
        <dbReference type="ARBA" id="ARBA00023224"/>
    </source>
</evidence>
<keyword evidence="5" id="KW-0807">Transducer</keyword>
<dbReference type="SMART" id="SM00275">
    <property type="entry name" value="G_alpha"/>
    <property type="match status" value="1"/>
</dbReference>
<dbReference type="Pfam" id="PF00503">
    <property type="entry name" value="G-alpha"/>
    <property type="match status" value="2"/>
</dbReference>
<organism evidence="6 7">
    <name type="scientific">Cordylochernes scorpioides</name>
    <dbReference type="NCBI Taxonomy" id="51811"/>
    <lineage>
        <taxon>Eukaryota</taxon>
        <taxon>Metazoa</taxon>
        <taxon>Ecdysozoa</taxon>
        <taxon>Arthropoda</taxon>
        <taxon>Chelicerata</taxon>
        <taxon>Arachnida</taxon>
        <taxon>Pseudoscorpiones</taxon>
        <taxon>Cheliferoidea</taxon>
        <taxon>Chernetidae</taxon>
        <taxon>Cordylochernes</taxon>
    </lineage>
</organism>
<keyword evidence="2" id="KW-0547">Nucleotide-binding</keyword>
<evidence type="ECO:0000256" key="3">
    <source>
        <dbReference type="ARBA" id="ARBA00022842"/>
    </source>
</evidence>
<sequence>MIEKDKHAIRRQVKLLLLGAGESGKSTFLKQMRIIHGHIFDEETVKEYRNIIYQNIVKGMKVLVDARDKLNIPWEDPINSQHSNLILNYENNMLLDTHLFLMFAPSILHLWNDKGIKTAFDRRREFQLRRGCKSQKVYYGEWFTTVTEAQFNAGPVQEGLGLSSPRAHAGHHLPRKKPLLTWRTDADLKEEWRNRWSNLAIANKDLVEDPNTKPPGYNLPRRTWSTLNRIRTSTGRCNYLLNKWNMSPDQNCDCGQIQTMHHILRDCPRRFFQGTLGDIHRCTEEALEWILKEWDHIHQLASTSLDLVAELIDKKGDSVRYFFDHLDRIAIQDYIPSNQDILHARKATKGITEFTVPINNIPFRFVDVGGQRSQRQKWFQCFDSVTSILFLVSTSEFDQVLLEDRRTNRLLESAAIFETIVNNRCFTEVSIILFLNKCDLLTEKVNSRSTDISRYFDNFQGDPHHLPDVQAFIYNLFDQSRRDRKKKLFHHFTTAVDTENIKVVFNAVRDTILERNITQIMLQ</sequence>
<protein>
    <submittedName>
        <fullName evidence="6">Cta</fullName>
    </submittedName>
</protein>
<dbReference type="EMBL" id="CP092864">
    <property type="protein sequence ID" value="UYV64216.1"/>
    <property type="molecule type" value="Genomic_DNA"/>
</dbReference>
<keyword evidence="4" id="KW-0342">GTP-binding</keyword>